<organism evidence="2 3">
    <name type="scientific">Phytophthora oleae</name>
    <dbReference type="NCBI Taxonomy" id="2107226"/>
    <lineage>
        <taxon>Eukaryota</taxon>
        <taxon>Sar</taxon>
        <taxon>Stramenopiles</taxon>
        <taxon>Oomycota</taxon>
        <taxon>Peronosporomycetes</taxon>
        <taxon>Peronosporales</taxon>
        <taxon>Peronosporaceae</taxon>
        <taxon>Phytophthora</taxon>
    </lineage>
</organism>
<name>A0ABD3F349_9STRA</name>
<reference evidence="2 3" key="1">
    <citation type="submission" date="2024-09" db="EMBL/GenBank/DDBJ databases">
        <title>Genome sequencing and assembly of Phytophthora oleae, isolate VK10A, causative agent of rot of olive drupes.</title>
        <authorList>
            <person name="Conti Taguali S."/>
            <person name="Riolo M."/>
            <person name="La Spada F."/>
            <person name="Cacciola S.O."/>
            <person name="Dionisio G."/>
        </authorList>
    </citation>
    <scope>NUCLEOTIDE SEQUENCE [LARGE SCALE GENOMIC DNA]</scope>
    <source>
        <strain evidence="2 3">VK10A</strain>
    </source>
</reference>
<protein>
    <recommendedName>
        <fullName evidence="4">START domain-containing protein</fullName>
    </recommendedName>
</protein>
<gene>
    <name evidence="2" type="ORF">V7S43_013805</name>
</gene>
<evidence type="ECO:0000313" key="3">
    <source>
        <dbReference type="Proteomes" id="UP001632037"/>
    </source>
</evidence>
<feature type="region of interest" description="Disordered" evidence="1">
    <location>
        <begin position="83"/>
        <end position="130"/>
    </location>
</feature>
<accession>A0ABD3F349</accession>
<dbReference type="Proteomes" id="UP001632037">
    <property type="component" value="Unassembled WGS sequence"/>
</dbReference>
<keyword evidence="3" id="KW-1185">Reference proteome</keyword>
<sequence length="439" mass="50295">MATSGGRSPLSPTDLVLSSIEDGDVDQLVQQVHDAATGKTESKAEAKKRRHRENMARGRSRHNVLMDSMRKQYQQLHKKLETGMVTWRRRRSTAAATDKSSNQNEQDSPSGDEAGYTSASSVSTTATMGPMQRQGLMAQYLDAVEIENAIHRENEALAQRLEQMAIFETTLRVDTPEVVDPNLQKGDTKNPVQALNRPGFWSYFAEDAEPFYYEPMPAATCYNLIREKYQTMKSHHAMFLKKQINEDPMQFFGWTVQRSLSDKRKLEFHFTKRIPCTDSEILAEELAIEGWRVFNNPDMYRRCYRSAIDVRVLQRVDAFNTILIRNSPDANRSMRVRHLNISSKVADEDEFGHKSLSILTLVVPPPEDLANSNRKGVVYLRDAYTYMRFDIFADYVQFTYGGHGDCLNEAQARYLFVETGNVLFRFEQMIRRANLVTLG</sequence>
<dbReference type="EMBL" id="JBIMZQ010000037">
    <property type="protein sequence ID" value="KAL3661198.1"/>
    <property type="molecule type" value="Genomic_DNA"/>
</dbReference>
<feature type="compositionally biased region" description="Low complexity" evidence="1">
    <location>
        <begin position="117"/>
        <end position="127"/>
    </location>
</feature>
<evidence type="ECO:0000313" key="2">
    <source>
        <dbReference type="EMBL" id="KAL3661198.1"/>
    </source>
</evidence>
<feature type="compositionally biased region" description="Polar residues" evidence="1">
    <location>
        <begin position="98"/>
        <end position="109"/>
    </location>
</feature>
<feature type="region of interest" description="Disordered" evidence="1">
    <location>
        <begin position="33"/>
        <end position="61"/>
    </location>
</feature>
<comment type="caution">
    <text evidence="2">The sequence shown here is derived from an EMBL/GenBank/DDBJ whole genome shotgun (WGS) entry which is preliminary data.</text>
</comment>
<feature type="compositionally biased region" description="Basic residues" evidence="1">
    <location>
        <begin position="46"/>
        <end position="61"/>
    </location>
</feature>
<evidence type="ECO:0008006" key="4">
    <source>
        <dbReference type="Google" id="ProtNLM"/>
    </source>
</evidence>
<evidence type="ECO:0000256" key="1">
    <source>
        <dbReference type="SAM" id="MobiDB-lite"/>
    </source>
</evidence>
<proteinExistence type="predicted"/>
<dbReference type="AlphaFoldDB" id="A0ABD3F349"/>